<dbReference type="PROSITE" id="PS50003">
    <property type="entry name" value="PH_DOMAIN"/>
    <property type="match status" value="1"/>
</dbReference>
<comment type="caution">
    <text evidence="2">The sequence shown here is derived from an EMBL/GenBank/DDBJ whole genome shotgun (WGS) entry which is preliminary data.</text>
</comment>
<accession>A0ABQ8YKV0</accession>
<protein>
    <submittedName>
        <fullName evidence="2">Inositol 5-phosphatase</fullName>
    </submittedName>
</protein>
<dbReference type="InterPro" id="IPR011993">
    <property type="entry name" value="PH-like_dom_sf"/>
</dbReference>
<organism evidence="2 3">
    <name type="scientific">Anaeramoeba flamelloides</name>
    <dbReference type="NCBI Taxonomy" id="1746091"/>
    <lineage>
        <taxon>Eukaryota</taxon>
        <taxon>Metamonada</taxon>
        <taxon>Anaeramoebidae</taxon>
        <taxon>Anaeramoeba</taxon>
    </lineage>
</organism>
<reference evidence="2" key="1">
    <citation type="submission" date="2022-08" db="EMBL/GenBank/DDBJ databases">
        <title>Novel sulfate-reducing endosymbionts in the free-living metamonad Anaeramoeba.</title>
        <authorList>
            <person name="Jerlstrom-Hultqvist J."/>
            <person name="Cepicka I."/>
            <person name="Gallot-Lavallee L."/>
            <person name="Salas-Leiva D."/>
            <person name="Curtis B.A."/>
            <person name="Zahonova K."/>
            <person name="Pipaliya S."/>
            <person name="Dacks J."/>
            <person name="Roger A.J."/>
        </authorList>
    </citation>
    <scope>NUCLEOTIDE SEQUENCE</scope>
    <source>
        <strain evidence="2">Schooner1</strain>
    </source>
</reference>
<evidence type="ECO:0000313" key="3">
    <source>
        <dbReference type="Proteomes" id="UP001150062"/>
    </source>
</evidence>
<name>A0ABQ8YKV0_9EUKA</name>
<dbReference type="Gene3D" id="3.60.10.10">
    <property type="entry name" value="Endonuclease/exonuclease/phosphatase"/>
    <property type="match status" value="1"/>
</dbReference>
<dbReference type="EMBL" id="JAOAOG010000146">
    <property type="protein sequence ID" value="KAJ6245286.1"/>
    <property type="molecule type" value="Genomic_DNA"/>
</dbReference>
<evidence type="ECO:0000259" key="1">
    <source>
        <dbReference type="PROSITE" id="PS50003"/>
    </source>
</evidence>
<evidence type="ECO:0000313" key="2">
    <source>
        <dbReference type="EMBL" id="KAJ6245286.1"/>
    </source>
</evidence>
<dbReference type="SUPFAM" id="SSF56219">
    <property type="entry name" value="DNase I-like"/>
    <property type="match status" value="1"/>
</dbReference>
<dbReference type="SUPFAM" id="SSF50729">
    <property type="entry name" value="PH domain-like"/>
    <property type="match status" value="1"/>
</dbReference>
<dbReference type="Gene3D" id="2.30.29.30">
    <property type="entry name" value="Pleckstrin-homology domain (PH domain)/Phosphotyrosine-binding domain (PTB)"/>
    <property type="match status" value="1"/>
</dbReference>
<dbReference type="InterPro" id="IPR001849">
    <property type="entry name" value="PH_domain"/>
</dbReference>
<proteinExistence type="predicted"/>
<keyword evidence="3" id="KW-1185">Reference proteome</keyword>
<feature type="domain" description="PH" evidence="1">
    <location>
        <begin position="1"/>
        <end position="61"/>
    </location>
</feature>
<dbReference type="InterPro" id="IPR046985">
    <property type="entry name" value="IP5"/>
</dbReference>
<dbReference type="PANTHER" id="PTHR11200">
    <property type="entry name" value="INOSITOL 5-PHOSPHATASE"/>
    <property type="match status" value="1"/>
</dbReference>
<dbReference type="Pfam" id="PF22669">
    <property type="entry name" value="Exo_endo_phos2"/>
    <property type="match status" value="1"/>
</dbReference>
<gene>
    <name evidence="2" type="ORF">M0813_20487</name>
</gene>
<dbReference type="SMART" id="SM00128">
    <property type="entry name" value="IPPc"/>
    <property type="match status" value="1"/>
</dbReference>
<sequence>MFEFLTKEGFIYLEDCSITVRNVHKFHFEIHVRDKNRRYLIQALDKKDMYDWIEAIFLHRDQIYFARHILSEFSKKENNLPELGLNSFNLPKLFQDDDIISFEVERVYKAKKNAPRCFIVDRKKKTVSIIKGDLKTRAKNVKSYSKKQAKVQNKKSNKNKKINSLGVTVPKENEKDIQKGNQNVEQGVKYHKVYSSSSLFAYQRTVGGGNKLRIKWESTDLDFYTYYFTSGVVRERFINEIEDLKTSTLGKRATLAILKPQKLKVFTFTWNLGDEPPPENFDEVIPKDHKIDLFAFAVQESDYQQRELMGSTENDWLITISKALGTDYILLCKNNLLSIRLNVFVRESLLSQIHTIDTQTEATGLGHVIGNKGGVGISFYIRDIGFCFVGCHLAARTERLLIRAENYREIISGLHFGVSELDVTQQFHYLFWFGDLNYRVELPYDLGVKLAKKNKIQNLLMHDQLNKELKAGRVFEGFQEGEIKWKPTYRYDRDNSGEFSKTKFRTPSFCDRILWKCLPEVKIKQLSYKPHFDFNTSDHKPVTSVFQIEIPPWKSLDILDTRSFCVIEFPLLKGSNIGNKTNSSDQSALPISIEFFGNMIEPGSKTEIKSQNEPIFKEIPKLYPFVTSKILLKQQHVFFLVKNKTTLIGAGSVALKHACKNKPIYFESIIRRKGLYMGKLFGEVHVRWPTLEWFEKKNLLKNPKNK</sequence>
<dbReference type="Proteomes" id="UP001150062">
    <property type="component" value="Unassembled WGS sequence"/>
</dbReference>
<dbReference type="InterPro" id="IPR000300">
    <property type="entry name" value="IPPc"/>
</dbReference>
<dbReference type="InterPro" id="IPR036691">
    <property type="entry name" value="Endo/exonu/phosph_ase_sf"/>
</dbReference>